<dbReference type="SUPFAM" id="SSF49785">
    <property type="entry name" value="Galactose-binding domain-like"/>
    <property type="match status" value="1"/>
</dbReference>
<dbReference type="InterPro" id="IPR036116">
    <property type="entry name" value="FN3_sf"/>
</dbReference>
<dbReference type="InterPro" id="IPR013783">
    <property type="entry name" value="Ig-like_fold"/>
</dbReference>
<keyword evidence="5" id="KW-1185">Reference proteome</keyword>
<dbReference type="Gene3D" id="2.60.40.10">
    <property type="entry name" value="Immunoglobulins"/>
    <property type="match status" value="2"/>
</dbReference>
<organism evidence="4 5">
    <name type="scientific">Kaistella pullorum</name>
    <dbReference type="NCBI Taxonomy" id="2763074"/>
    <lineage>
        <taxon>Bacteria</taxon>
        <taxon>Pseudomonadati</taxon>
        <taxon>Bacteroidota</taxon>
        <taxon>Flavobacteriia</taxon>
        <taxon>Flavobacteriales</taxon>
        <taxon>Weeksellaceae</taxon>
        <taxon>Chryseobacterium group</taxon>
        <taxon>Kaistella</taxon>
    </lineage>
</organism>
<keyword evidence="1" id="KW-0378">Hydrolase</keyword>
<accession>A0ABR8WJ57</accession>
<dbReference type="Proteomes" id="UP000626242">
    <property type="component" value="Unassembled WGS sequence"/>
</dbReference>
<sequence>MPASFNNNPTARIRFYYHNGSGGTTGNRPKIALDNILVTSTGASACDPATLTAGTTNATTTQVASGGSTNLSLTGASTGSGLSYQWQSSPNGATWTNISGATNATYSATNITALTHYRALVTCGATTVESEPIIITVTYCTPTYSTGGTNDKITNVTLGTLNNSASGATSAPFYTFYNTVTIPDITQSQTASVSVTFGSDTNQYGAVWIDFNQNNIFETSEGAVSTNAGANGNYIFNIPVPSGAILGNTRMRIRGGDDSALTTGDACSTKTYGETEDYIVNIVAQGPTVTADAGSLTAFTYVEGSGPSAEQNFTVTGVNLTTTITAVAPTNWEVSSTSGTGFGTTAALPAAGGKIYTRLVEGLPASTSYSGNISLASTGATTVNVTVSGSVTANTPNLVLSGTPLNLGSSCPGTVANTVTYTITNNGGGAASNVVVTSDNTQFVMSNLTATDIAAGDTAMFDVTFTPNAAGAQNATITVSSTGSNSPTLALTGTGNATVNPVVTTQAASALADTGATLNGNVTSLGSCLASALTERGFVYGTASTPELNSGTFAAVGTVATGAYNLALTTLMPATQYYYKSYVKDASGQYVYGAEQTFTTVLNAPAATAATNVTPVGFTANWNAVNGAESYELDVYEKVENISPNLVVNPGFENSTLDPWTFEPGMNQVISNSPVKTGTASLYSTVTATRNFNQDIAVENGKEYKLKFSYYIDPSSTGTGFRVWTTTGATVQLPSSSAYYNTKGSWIDVEHTFTASGSNLTLNLRLYNGVKIYFDDFDLRNSESILTNNYILNATNVGNVTSYEVTGLNPESTYYYVVRAVSGSVTSASSNTIEVTTQGTPTWNGTEWSNTTGPDATTPAIIDGDYEGAAITAQSLTINAGKTLTVNNYVSVGNVTNNGNILVADGANFVQTGTFTAGAGSSFKVRKDTKPVKRLAYVNWSSPMDGSAQTLKEFSFGKKADGTNQSATGTVDGRFFTYNNNVFAVVAPTSTFQSGAGYQIRTPNDFTTTPQVFHGQFEGTTPNTGAISVDHIDIITGDYVLLGNPYPSAISINDFLTANPDTQKTIYIWNSEAEMIDNTYGGGNYNTYAPNTGSVPAGAINGYIPVGQGFFIERGTATAPFVFENSMRRTTEDGVFSKAATADKFWLELTVPSGSKPQMLIGFNAAATADYDAGFDGALFGTNADALYSEVNGTKLVIDAHGTFSSDDTFALKADLSAAGNYTIGILKSEGVFANGQQIWLKDQLTGTTTLISEQPYAFSADAGTLANRFVLQFKPGGALATDSAVKSDIRIYSAGSDVHAKSSENITSLHVYDMSGRMIAKAPAAQKEIVLNVAYKGVVLVKAQLANGTVKTTKLMLK</sequence>
<name>A0ABR8WJ57_9FLAO</name>
<gene>
    <name evidence="4" type="ORF">H9628_00975</name>
</gene>
<dbReference type="InterPro" id="IPR003961">
    <property type="entry name" value="FN3_dom"/>
</dbReference>
<dbReference type="Gene3D" id="2.60.120.260">
    <property type="entry name" value="Galactose-binding domain-like"/>
    <property type="match status" value="1"/>
</dbReference>
<dbReference type="SUPFAM" id="SSF49265">
    <property type="entry name" value="Fibronectin type III"/>
    <property type="match status" value="1"/>
</dbReference>
<dbReference type="CDD" id="cd00063">
    <property type="entry name" value="FN3"/>
    <property type="match status" value="1"/>
</dbReference>
<dbReference type="InterPro" id="IPR045474">
    <property type="entry name" value="GEVED"/>
</dbReference>
<evidence type="ECO:0000259" key="2">
    <source>
        <dbReference type="Pfam" id="PF02018"/>
    </source>
</evidence>
<dbReference type="InterPro" id="IPR003305">
    <property type="entry name" value="CenC_carb-bd"/>
</dbReference>
<comment type="caution">
    <text evidence="4">The sequence shown here is derived from an EMBL/GenBank/DDBJ whole genome shotgun (WGS) entry which is preliminary data.</text>
</comment>
<dbReference type="EMBL" id="JACSPS010000001">
    <property type="protein sequence ID" value="MBD8017040.1"/>
    <property type="molecule type" value="Genomic_DNA"/>
</dbReference>
<evidence type="ECO:0000256" key="1">
    <source>
        <dbReference type="ARBA" id="ARBA00022801"/>
    </source>
</evidence>
<dbReference type="Gene3D" id="2.60.40.2700">
    <property type="match status" value="1"/>
</dbReference>
<evidence type="ECO:0000313" key="5">
    <source>
        <dbReference type="Proteomes" id="UP000626242"/>
    </source>
</evidence>
<feature type="domain" description="GEVED" evidence="3">
    <location>
        <begin position="206"/>
        <end position="281"/>
    </location>
</feature>
<proteinExistence type="predicted"/>
<evidence type="ECO:0000259" key="3">
    <source>
        <dbReference type="Pfam" id="PF20009"/>
    </source>
</evidence>
<evidence type="ECO:0000313" key="4">
    <source>
        <dbReference type="EMBL" id="MBD8017040.1"/>
    </source>
</evidence>
<feature type="domain" description="CBM-cenC" evidence="2">
    <location>
        <begin position="645"/>
        <end position="765"/>
    </location>
</feature>
<dbReference type="Pfam" id="PF02018">
    <property type="entry name" value="CBM_4_9"/>
    <property type="match status" value="1"/>
</dbReference>
<reference evidence="4 5" key="1">
    <citation type="submission" date="2020-08" db="EMBL/GenBank/DDBJ databases">
        <title>A Genomic Blueprint of the Chicken Gut Microbiome.</title>
        <authorList>
            <person name="Gilroy R."/>
            <person name="Ravi A."/>
            <person name="Getino M."/>
            <person name="Pursley I."/>
            <person name="Horton D.L."/>
            <person name="Alikhan N.-F."/>
            <person name="Baker D."/>
            <person name="Gharbi K."/>
            <person name="Hall N."/>
            <person name="Watson M."/>
            <person name="Adriaenssens E.M."/>
            <person name="Foster-Nyarko E."/>
            <person name="Jarju S."/>
            <person name="Secka A."/>
            <person name="Antonio M."/>
            <person name="Oren A."/>
            <person name="Chaudhuri R."/>
            <person name="La Ragione R.M."/>
            <person name="Hildebrand F."/>
            <person name="Pallen M.J."/>
        </authorList>
    </citation>
    <scope>NUCLEOTIDE SEQUENCE [LARGE SCALE GENOMIC DNA]</scope>
    <source>
        <strain evidence="4 5">Sa1CVA4</strain>
    </source>
</reference>
<dbReference type="RefSeq" id="WP_251832251.1">
    <property type="nucleotide sequence ID" value="NZ_JACSPS010000001.1"/>
</dbReference>
<protein>
    <submittedName>
        <fullName evidence="4">Carbohydrate binding domain-containing protein</fullName>
    </submittedName>
</protein>
<dbReference type="Pfam" id="PF20009">
    <property type="entry name" value="GEVED"/>
    <property type="match status" value="1"/>
</dbReference>
<dbReference type="InterPro" id="IPR008979">
    <property type="entry name" value="Galactose-bd-like_sf"/>
</dbReference>